<feature type="domain" description="DNA/pantothenate metabolism flavoprotein C-terminal" evidence="6">
    <location>
        <begin position="187"/>
        <end position="394"/>
    </location>
</feature>
<feature type="domain" description="Flavoprotein" evidence="5">
    <location>
        <begin position="6"/>
        <end position="179"/>
    </location>
</feature>
<comment type="caution">
    <text evidence="7">The sequence shown here is derived from an EMBL/GenBank/DDBJ whole genome shotgun (WGS) entry which is preliminary data.</text>
</comment>
<comment type="similarity">
    <text evidence="3 4">In the N-terminal section; belongs to the HFCD (homo-oligomeric flavin containing Cys decarboxylase) superfamily.</text>
</comment>
<dbReference type="GO" id="GO:0071513">
    <property type="term" value="C:phosphopantothenoylcysteine decarboxylase complex"/>
    <property type="evidence" value="ECO:0007669"/>
    <property type="project" value="TreeGrafter"/>
</dbReference>
<keyword evidence="3" id="KW-0479">Metal-binding</keyword>
<dbReference type="GO" id="GO:0015941">
    <property type="term" value="P:pantothenate catabolic process"/>
    <property type="evidence" value="ECO:0007669"/>
    <property type="project" value="InterPro"/>
</dbReference>
<accession>A0A8J3AXU7</accession>
<comment type="function">
    <text evidence="4">Catalyzes two steps in the biosynthesis of coenzyme A. In the first step cysteine is conjugated to 4'-phosphopantothenate to form 4-phosphopantothenoylcysteine, in the latter compound is decarboxylated to form 4'-phosphopantotheine.</text>
</comment>
<dbReference type="PANTHER" id="PTHR14359">
    <property type="entry name" value="HOMO-OLIGOMERIC FLAVIN CONTAINING CYS DECARBOXYLASE FAMILY"/>
    <property type="match status" value="1"/>
</dbReference>
<dbReference type="AlphaFoldDB" id="A0A8J3AXU7"/>
<dbReference type="InterPro" id="IPR007085">
    <property type="entry name" value="DNA/pantothenate-metab_flavo_C"/>
</dbReference>
<comment type="cofactor">
    <cofactor evidence="3">
        <name>Mg(2+)</name>
        <dbReference type="ChEBI" id="CHEBI:18420"/>
    </cofactor>
</comment>
<evidence type="ECO:0000256" key="1">
    <source>
        <dbReference type="ARBA" id="ARBA00022793"/>
    </source>
</evidence>
<comment type="catalytic activity">
    <reaction evidence="3 4">
        <text>(R)-4'-phosphopantothenate + L-cysteine + CTP = N-[(R)-4-phosphopantothenoyl]-L-cysteine + CMP + diphosphate + H(+)</text>
        <dbReference type="Rhea" id="RHEA:19397"/>
        <dbReference type="ChEBI" id="CHEBI:10986"/>
        <dbReference type="ChEBI" id="CHEBI:15378"/>
        <dbReference type="ChEBI" id="CHEBI:33019"/>
        <dbReference type="ChEBI" id="CHEBI:35235"/>
        <dbReference type="ChEBI" id="CHEBI:37563"/>
        <dbReference type="ChEBI" id="CHEBI:59458"/>
        <dbReference type="ChEBI" id="CHEBI:60377"/>
        <dbReference type="EC" id="6.3.2.5"/>
    </reaction>
</comment>
<keyword evidence="3 4" id="KW-0285">Flavoprotein</keyword>
<dbReference type="SUPFAM" id="SSF102645">
    <property type="entry name" value="CoaB-like"/>
    <property type="match status" value="1"/>
</dbReference>
<keyword evidence="8" id="KW-1185">Reference proteome</keyword>
<dbReference type="PANTHER" id="PTHR14359:SF6">
    <property type="entry name" value="PHOSPHOPANTOTHENOYLCYSTEINE DECARBOXYLASE"/>
    <property type="match status" value="1"/>
</dbReference>
<feature type="binding site" evidence="3">
    <location>
        <position position="344"/>
    </location>
    <ligand>
        <name>CTP</name>
        <dbReference type="ChEBI" id="CHEBI:37563"/>
    </ligand>
</feature>
<dbReference type="InterPro" id="IPR005252">
    <property type="entry name" value="CoaBC"/>
</dbReference>
<dbReference type="NCBIfam" id="TIGR00521">
    <property type="entry name" value="coaBC_dfp"/>
    <property type="match status" value="1"/>
</dbReference>
<dbReference type="Pfam" id="PF02441">
    <property type="entry name" value="Flavoprotein"/>
    <property type="match status" value="1"/>
</dbReference>
<proteinExistence type="inferred from homology"/>
<comment type="pathway">
    <text evidence="3 4">Cofactor biosynthesis; coenzyme A biosynthesis; CoA from (R)-pantothenate: step 3/5.</text>
</comment>
<dbReference type="Gene3D" id="3.40.50.1950">
    <property type="entry name" value="Flavin prenyltransferase-like"/>
    <property type="match status" value="1"/>
</dbReference>
<dbReference type="GO" id="GO:0015937">
    <property type="term" value="P:coenzyme A biosynthetic process"/>
    <property type="evidence" value="ECO:0007669"/>
    <property type="project" value="UniProtKB-UniRule"/>
</dbReference>
<gene>
    <name evidence="3 7" type="primary">coaBC</name>
    <name evidence="7" type="ORF">GCM10011430_06700</name>
</gene>
<comment type="pathway">
    <text evidence="3 4">Cofactor biosynthesis; coenzyme A biosynthesis; CoA from (R)-pantothenate: step 2/5.</text>
</comment>
<reference evidence="7" key="2">
    <citation type="submission" date="2020-09" db="EMBL/GenBank/DDBJ databases">
        <authorList>
            <person name="Sun Q."/>
            <person name="Sedlacek I."/>
        </authorList>
    </citation>
    <scope>NUCLEOTIDE SEQUENCE</scope>
    <source>
        <strain evidence="7">CCM 7664</strain>
    </source>
</reference>
<dbReference type="SUPFAM" id="SSF52507">
    <property type="entry name" value="Homo-oligomeric flavin-containing Cys decarboxylases, HFCD"/>
    <property type="match status" value="1"/>
</dbReference>
<dbReference type="GO" id="GO:0004633">
    <property type="term" value="F:phosphopantothenoylcysteine decarboxylase activity"/>
    <property type="evidence" value="ECO:0007669"/>
    <property type="project" value="UniProtKB-UniRule"/>
</dbReference>
<feature type="binding site" evidence="3">
    <location>
        <position position="340"/>
    </location>
    <ligand>
        <name>CTP</name>
        <dbReference type="ChEBI" id="CHEBI:37563"/>
    </ligand>
</feature>
<keyword evidence="3" id="KW-0511">Multifunctional enzyme</keyword>
<comment type="caution">
    <text evidence="3">Lacks conserved residue(s) required for the propagation of feature annotation.</text>
</comment>
<feature type="binding site" evidence="3">
    <location>
        <position position="280"/>
    </location>
    <ligand>
        <name>CTP</name>
        <dbReference type="ChEBI" id="CHEBI:37563"/>
    </ligand>
</feature>
<dbReference type="Pfam" id="PF04127">
    <property type="entry name" value="DFP"/>
    <property type="match status" value="1"/>
</dbReference>
<dbReference type="GO" id="GO:0004632">
    <property type="term" value="F:phosphopantothenate--cysteine ligase activity"/>
    <property type="evidence" value="ECO:0007669"/>
    <property type="project" value="UniProtKB-UniRule"/>
</dbReference>
<evidence type="ECO:0000313" key="8">
    <source>
        <dbReference type="Proteomes" id="UP000627205"/>
    </source>
</evidence>
<dbReference type="InterPro" id="IPR036551">
    <property type="entry name" value="Flavin_trans-like"/>
</dbReference>
<name>A0A8J3AXU7_9BURK</name>
<keyword evidence="1 3" id="KW-0210">Decarboxylase</keyword>
<dbReference type="UniPathway" id="UPA00241">
    <property type="reaction ID" value="UER00353"/>
</dbReference>
<dbReference type="HAMAP" id="MF_02225">
    <property type="entry name" value="CoaBC"/>
    <property type="match status" value="1"/>
</dbReference>
<dbReference type="CDD" id="cd00027">
    <property type="entry name" value="BRCT"/>
    <property type="match status" value="1"/>
</dbReference>
<evidence type="ECO:0000259" key="5">
    <source>
        <dbReference type="Pfam" id="PF02441"/>
    </source>
</evidence>
<feature type="region of interest" description="Phosphopantothenoylcysteine decarboxylase" evidence="3">
    <location>
        <begin position="1"/>
        <end position="191"/>
    </location>
</feature>
<dbReference type="Gene3D" id="3.40.50.10300">
    <property type="entry name" value="CoaB-like"/>
    <property type="match status" value="1"/>
</dbReference>
<evidence type="ECO:0000256" key="3">
    <source>
        <dbReference type="HAMAP-Rule" id="MF_02225"/>
    </source>
</evidence>
<feature type="binding site" evidence="3">
    <location>
        <position position="326"/>
    </location>
    <ligand>
        <name>CTP</name>
        <dbReference type="ChEBI" id="CHEBI:37563"/>
    </ligand>
</feature>
<dbReference type="EMBL" id="BMDP01000001">
    <property type="protein sequence ID" value="GGI53496.1"/>
    <property type="molecule type" value="Genomic_DNA"/>
</dbReference>
<dbReference type="GO" id="GO:0010181">
    <property type="term" value="F:FMN binding"/>
    <property type="evidence" value="ECO:0007669"/>
    <property type="project" value="UniProtKB-UniRule"/>
</dbReference>
<evidence type="ECO:0000256" key="4">
    <source>
        <dbReference type="RuleBase" id="RU364078"/>
    </source>
</evidence>
<comment type="cofactor">
    <cofactor evidence="3">
        <name>FMN</name>
        <dbReference type="ChEBI" id="CHEBI:58210"/>
    </cofactor>
    <text evidence="3">Binds 1 FMN per subunit.</text>
</comment>
<dbReference type="Proteomes" id="UP000627205">
    <property type="component" value="Unassembled WGS sequence"/>
</dbReference>
<feature type="binding site" evidence="3">
    <location>
        <position position="290"/>
    </location>
    <ligand>
        <name>CTP</name>
        <dbReference type="ChEBI" id="CHEBI:37563"/>
    </ligand>
</feature>
<keyword evidence="3" id="KW-0460">Magnesium</keyword>
<reference evidence="7" key="1">
    <citation type="journal article" date="2014" name="Int. J. Syst. Evol. Microbiol.">
        <title>Complete genome sequence of Corynebacterium casei LMG S-19264T (=DSM 44701T), isolated from a smear-ripened cheese.</title>
        <authorList>
            <consortium name="US DOE Joint Genome Institute (JGI-PGF)"/>
            <person name="Walter F."/>
            <person name="Albersmeier A."/>
            <person name="Kalinowski J."/>
            <person name="Ruckert C."/>
        </authorList>
    </citation>
    <scope>NUCLEOTIDE SEQUENCE</scope>
    <source>
        <strain evidence="7">CCM 7664</strain>
    </source>
</reference>
<organism evidence="7 8">
    <name type="scientific">Oxalicibacterium solurbis</name>
    <dbReference type="NCBI Taxonomy" id="69280"/>
    <lineage>
        <taxon>Bacteria</taxon>
        <taxon>Pseudomonadati</taxon>
        <taxon>Pseudomonadota</taxon>
        <taxon>Betaproteobacteria</taxon>
        <taxon>Burkholderiales</taxon>
        <taxon>Oxalobacteraceae</taxon>
        <taxon>Oxalicibacterium</taxon>
    </lineage>
</organism>
<dbReference type="InterPro" id="IPR035929">
    <property type="entry name" value="CoaB-like_sf"/>
</dbReference>
<evidence type="ECO:0000313" key="7">
    <source>
        <dbReference type="EMBL" id="GGI53496.1"/>
    </source>
</evidence>
<dbReference type="EC" id="4.1.1.36" evidence="3"/>
<comment type="similarity">
    <text evidence="3 4">In the C-terminal section; belongs to the PPC synthetase family.</text>
</comment>
<protein>
    <recommendedName>
        <fullName evidence="3">Coenzyme A biosynthesis bifunctional protein CoaBC</fullName>
    </recommendedName>
    <alternativeName>
        <fullName evidence="3">DNA/pantothenate metabolism flavoprotein</fullName>
    </alternativeName>
    <alternativeName>
        <fullName evidence="3">Phosphopantothenoylcysteine synthetase/decarboxylase</fullName>
        <shortName evidence="3">PPCS-PPCDC</shortName>
    </alternativeName>
    <domain>
        <recommendedName>
            <fullName evidence="3">Phosphopantothenoylcysteine decarboxylase</fullName>
            <shortName evidence="3">PPC decarboxylase</shortName>
            <shortName evidence="3">PPC-DC</shortName>
            <ecNumber evidence="3">4.1.1.36</ecNumber>
        </recommendedName>
        <alternativeName>
            <fullName evidence="3">CoaC</fullName>
        </alternativeName>
    </domain>
    <domain>
        <recommendedName>
            <fullName evidence="3">Phosphopantothenate--cysteine ligase</fullName>
            <ecNumber evidence="3">6.3.2.5</ecNumber>
        </recommendedName>
        <alternativeName>
            <fullName evidence="3">CoaB</fullName>
        </alternativeName>
        <alternativeName>
            <fullName evidence="3">Phosphopantothenoylcysteine synthetase</fullName>
            <shortName evidence="3">PPC synthetase</shortName>
            <shortName evidence="3">PPC-S</shortName>
        </alternativeName>
    </domain>
</protein>
<dbReference type="InterPro" id="IPR003382">
    <property type="entry name" value="Flavoprotein"/>
</dbReference>
<evidence type="ECO:0000259" key="6">
    <source>
        <dbReference type="Pfam" id="PF04127"/>
    </source>
</evidence>
<dbReference type="RefSeq" id="WP_188419544.1">
    <property type="nucleotide sequence ID" value="NZ_BMDP01000001.1"/>
</dbReference>
<keyword evidence="2 3" id="KW-0456">Lyase</keyword>
<comment type="catalytic activity">
    <reaction evidence="3 4">
        <text>N-[(R)-4-phosphopantothenoyl]-L-cysteine + H(+) = (R)-4'-phosphopantetheine + CO2</text>
        <dbReference type="Rhea" id="RHEA:16793"/>
        <dbReference type="ChEBI" id="CHEBI:15378"/>
        <dbReference type="ChEBI" id="CHEBI:16526"/>
        <dbReference type="ChEBI" id="CHEBI:59458"/>
        <dbReference type="ChEBI" id="CHEBI:61723"/>
        <dbReference type="EC" id="4.1.1.36"/>
    </reaction>
</comment>
<sequence length="398" mass="42581">MDLAGKKIVLGLTGGIACYKAAELTRALVKAGASVQVVMTDAATHFITPVTMQALSGRPVVTDQWDARIDNNMPHIDLTRDVDAIVIAPCSADFIFKLAHGACDDLLSTLCVARPMTLPLMVAPAMNVEMWQNPATQRNVAQLKNDRIAVLGPDAGEQACGETGMGRMLEPAQLLEEIVTSFQPNLLVGKSVLITAGPTFEPIDPVRGITNLSSGKMGYAIARAAREAGADVTLVSGPTALDAPYGVHRIGVQTAEQMHDVVMSRIAAQHVFIAVAAVADWRVKNASAQKIKKDADGKSPTLEFEENADILAAVAALDKPPYCVGFAAESENLIEFGEAKRKKKNIPLLVGNIGPQTFGRDDNELMLFDEKGHLPLPHADKQTLARQLIAEIAQRLPD</sequence>
<evidence type="ECO:0000256" key="2">
    <source>
        <dbReference type="ARBA" id="ARBA00023239"/>
    </source>
</evidence>
<feature type="active site" description="Proton donor" evidence="3">
    <location>
        <position position="160"/>
    </location>
</feature>
<keyword evidence="3 4" id="KW-0436">Ligase</keyword>
<dbReference type="EC" id="6.3.2.5" evidence="3"/>
<comment type="function">
    <text evidence="3">Catalyzes two sequential steps in the biosynthesis of coenzyme A. In the first step cysteine is conjugated to 4'-phosphopantothenate to form 4-phosphopantothenoylcysteine. In the second step the latter compound is decarboxylated to form 4'-phosphopantotheine.</text>
</comment>
<feature type="region of interest" description="Phosphopantothenate--cysteine ligase" evidence="3">
    <location>
        <begin position="192"/>
        <end position="398"/>
    </location>
</feature>
<keyword evidence="3 4" id="KW-0288">FMN</keyword>
<dbReference type="PROSITE" id="PS51257">
    <property type="entry name" value="PROKAR_LIPOPROTEIN"/>
    <property type="match status" value="1"/>
</dbReference>
<dbReference type="GO" id="GO:0046872">
    <property type="term" value="F:metal ion binding"/>
    <property type="evidence" value="ECO:0007669"/>
    <property type="project" value="UniProtKB-KW"/>
</dbReference>